<evidence type="ECO:0000259" key="9">
    <source>
        <dbReference type="PROSITE" id="PS50158"/>
    </source>
</evidence>
<evidence type="ECO:0000256" key="2">
    <source>
        <dbReference type="ARBA" id="ARBA00022723"/>
    </source>
</evidence>
<evidence type="ECO:0000256" key="3">
    <source>
        <dbReference type="ARBA" id="ARBA00022771"/>
    </source>
</evidence>
<name>A0A7E4UUN0_PANRE</name>
<dbReference type="InterPro" id="IPR014891">
    <property type="entry name" value="DWNN_domain"/>
</dbReference>
<dbReference type="AlphaFoldDB" id="A0A7E4UUN0"/>
<comment type="subcellular location">
    <subcellularLocation>
        <location evidence="1">Nucleus</location>
    </subcellularLocation>
</comment>
<keyword evidence="4" id="KW-0862">Zinc</keyword>
<evidence type="ECO:0000256" key="6">
    <source>
        <dbReference type="PROSITE-ProRule" id="PRU00047"/>
    </source>
</evidence>
<keyword evidence="11" id="KW-1185">Reference proteome</keyword>
<evidence type="ECO:0000256" key="1">
    <source>
        <dbReference type="ARBA" id="ARBA00004123"/>
    </source>
</evidence>
<feature type="compositionally biased region" description="Basic and acidic residues" evidence="7">
    <location>
        <begin position="540"/>
        <end position="583"/>
    </location>
</feature>
<dbReference type="SUPFAM" id="SSF57850">
    <property type="entry name" value="RING/U-box"/>
    <property type="match status" value="1"/>
</dbReference>
<dbReference type="InterPro" id="IPR001841">
    <property type="entry name" value="Znf_RING"/>
</dbReference>
<dbReference type="GO" id="GO:0006397">
    <property type="term" value="P:mRNA processing"/>
    <property type="evidence" value="ECO:0007669"/>
    <property type="project" value="InterPro"/>
</dbReference>
<dbReference type="WBParaSite" id="Pan_g12596.t1">
    <property type="protein sequence ID" value="Pan_g12596.t1"/>
    <property type="gene ID" value="Pan_g12596"/>
</dbReference>
<dbReference type="GO" id="GO:0061630">
    <property type="term" value="F:ubiquitin protein ligase activity"/>
    <property type="evidence" value="ECO:0007669"/>
    <property type="project" value="InterPro"/>
</dbReference>
<proteinExistence type="predicted"/>
<dbReference type="GO" id="GO:0019899">
    <property type="term" value="F:enzyme binding"/>
    <property type="evidence" value="ECO:0007669"/>
    <property type="project" value="UniProtKB-ARBA"/>
</dbReference>
<dbReference type="InterPro" id="IPR036875">
    <property type="entry name" value="Znf_CCHC_sf"/>
</dbReference>
<keyword evidence="5" id="KW-0539">Nucleus</keyword>
<dbReference type="GO" id="GO:0016567">
    <property type="term" value="P:protein ubiquitination"/>
    <property type="evidence" value="ECO:0007669"/>
    <property type="project" value="InterPro"/>
</dbReference>
<dbReference type="GO" id="GO:0006511">
    <property type="term" value="P:ubiquitin-dependent protein catabolic process"/>
    <property type="evidence" value="ECO:0007669"/>
    <property type="project" value="TreeGrafter"/>
</dbReference>
<evidence type="ECO:0000256" key="5">
    <source>
        <dbReference type="ARBA" id="ARBA00023242"/>
    </source>
</evidence>
<evidence type="ECO:0000256" key="7">
    <source>
        <dbReference type="SAM" id="MobiDB-lite"/>
    </source>
</evidence>
<feature type="region of interest" description="Disordered" evidence="7">
    <location>
        <begin position="444"/>
        <end position="472"/>
    </location>
</feature>
<organism evidence="11 12">
    <name type="scientific">Panagrellus redivivus</name>
    <name type="common">Microworm</name>
    <dbReference type="NCBI Taxonomy" id="6233"/>
    <lineage>
        <taxon>Eukaryota</taxon>
        <taxon>Metazoa</taxon>
        <taxon>Ecdysozoa</taxon>
        <taxon>Nematoda</taxon>
        <taxon>Chromadorea</taxon>
        <taxon>Rhabditida</taxon>
        <taxon>Tylenchina</taxon>
        <taxon>Panagrolaimomorpha</taxon>
        <taxon>Panagrolaimoidea</taxon>
        <taxon>Panagrolaimidae</taxon>
        <taxon>Panagrellus</taxon>
    </lineage>
</organism>
<feature type="compositionally biased region" description="Low complexity" evidence="7">
    <location>
        <begin position="523"/>
        <end position="533"/>
    </location>
</feature>
<dbReference type="SUPFAM" id="SSF57756">
    <property type="entry name" value="Retrovirus zinc finger-like domains"/>
    <property type="match status" value="1"/>
</dbReference>
<evidence type="ECO:0000313" key="12">
    <source>
        <dbReference type="WBParaSite" id="Pan_g12596.t1"/>
    </source>
</evidence>
<feature type="domain" description="DWNN" evidence="10">
    <location>
        <begin position="5"/>
        <end position="76"/>
    </location>
</feature>
<dbReference type="GO" id="GO:0008270">
    <property type="term" value="F:zinc ion binding"/>
    <property type="evidence" value="ECO:0007669"/>
    <property type="project" value="UniProtKB-KW"/>
</dbReference>
<feature type="domain" description="CCHC-type" evidence="9">
    <location>
        <begin position="155"/>
        <end position="169"/>
    </location>
</feature>
<feature type="compositionally biased region" description="Basic and acidic residues" evidence="7">
    <location>
        <begin position="458"/>
        <end position="472"/>
    </location>
</feature>
<feature type="compositionally biased region" description="Basic residues" evidence="7">
    <location>
        <begin position="762"/>
        <end position="778"/>
    </location>
</feature>
<keyword evidence="2" id="KW-0479">Metal-binding</keyword>
<dbReference type="Gene3D" id="3.30.40.10">
    <property type="entry name" value="Zinc/RING finger domain, C3HC4 (zinc finger)"/>
    <property type="match status" value="1"/>
</dbReference>
<dbReference type="CDD" id="cd16620">
    <property type="entry name" value="vRING-HC-C4C4_RBBP6"/>
    <property type="match status" value="1"/>
</dbReference>
<feature type="compositionally biased region" description="Basic and acidic residues" evidence="7">
    <location>
        <begin position="598"/>
        <end position="671"/>
    </location>
</feature>
<dbReference type="PANTHER" id="PTHR15439:SF0">
    <property type="entry name" value="CELL DIVISION CYCLE AND APOPTOSIS REGULATOR PROTEIN 1-RELATED"/>
    <property type="match status" value="1"/>
</dbReference>
<evidence type="ECO:0000259" key="10">
    <source>
        <dbReference type="PROSITE" id="PS51282"/>
    </source>
</evidence>
<dbReference type="PROSITE" id="PS50089">
    <property type="entry name" value="ZF_RING_2"/>
    <property type="match status" value="1"/>
</dbReference>
<evidence type="ECO:0000259" key="8">
    <source>
        <dbReference type="PROSITE" id="PS50089"/>
    </source>
</evidence>
<feature type="compositionally biased region" description="Basic residues" evidence="7">
    <location>
        <begin position="513"/>
        <end position="522"/>
    </location>
</feature>
<reference evidence="12" key="2">
    <citation type="submission" date="2020-10" db="UniProtKB">
        <authorList>
            <consortium name="WormBaseParasite"/>
        </authorList>
    </citation>
    <scope>IDENTIFICATION</scope>
</reference>
<sequence length="797" mass="90344">MTSSIHYKFRTQNVYKTLSFDGTSISIPELKRSICAAEGIKAELFDLTFSNSFSSKPYGGDDLIPRNSSVTVQRVPVENGGKLPKISNPEIASNAQSMQAAPDSAAHIKAEDFQKMTEAERLKHAMHQSTYKYAPTNYNRKPTNNMQAAPPDYQCNRCNQYGHFPKACPLINIRRTTGIPNEELVETTPDDPNAMLHPSGRFVIHKMHVQAREQQKIRDEQKRLGKIPKPKRPEEEEVPEDLKCPMCNNLYKEALTTRCGESFCADCIQDKLIAASLADEIYLCPICNKPITTNDLVPNNSLRESVSKHNKQILAQYTNVMLDPGRPLTPEVVVKSPSPQQIKAENLGDAPTPPVDSEPTLPNIEKQEEPIRLPTVNLSAILAPANNGIRISPEPGPSAAPLVNAADPIVNYSMPPPMAVPPVVADFTKPPPIALMNFSVPPPTTSVPMIPQPAPKPKPKEPEKIEFDERDKEVISSAWDNIATLDESMDLSDLLFGRRHSPTPEPKHEKEVKRRSRTRTLSRSRSPSSAKSYSSEEEDKTSKDRYRSRSPDRRSRSKDVRARSRSSERKSRSKERVPRSSGHDRRRNRSRSRSPLIHKSESSKYDRKEQRSSHHRNDDSSRRPKNDSNRRHDARPSERPNVEKEERSERRIIDLPVQKKESQSKKSKAPESESQNKNGPIISGSISGGARKANAKADDVTDSEEEVRLLKKPSRRRSSSRSVDHKKASSAKEEKKKSKSEEKKKKKRRHDSDSDDDDEDKKKKKRKKKEKKHKKDRKREKYDSESDSERVSRKRRK</sequence>
<dbReference type="Proteomes" id="UP000492821">
    <property type="component" value="Unassembled WGS sequence"/>
</dbReference>
<feature type="compositionally biased region" description="Pro residues" evidence="7">
    <location>
        <begin position="444"/>
        <end position="456"/>
    </location>
</feature>
<dbReference type="GO" id="GO:0005634">
    <property type="term" value="C:nucleus"/>
    <property type="evidence" value="ECO:0007669"/>
    <property type="project" value="UniProtKB-SubCell"/>
</dbReference>
<keyword evidence="3 6" id="KW-0863">Zinc-finger</keyword>
<protein>
    <submittedName>
        <fullName evidence="12">E3 ubiquitin-protein ligase RBBP6</fullName>
    </submittedName>
</protein>
<dbReference type="SMART" id="SM01180">
    <property type="entry name" value="DWNN"/>
    <property type="match status" value="1"/>
</dbReference>
<evidence type="ECO:0000313" key="11">
    <source>
        <dbReference type="Proteomes" id="UP000492821"/>
    </source>
</evidence>
<dbReference type="PROSITE" id="PS51282">
    <property type="entry name" value="DWNN"/>
    <property type="match status" value="1"/>
</dbReference>
<feature type="domain" description="RING-type" evidence="8">
    <location>
        <begin position="244"/>
        <end position="288"/>
    </location>
</feature>
<dbReference type="PANTHER" id="PTHR15439">
    <property type="entry name" value="RETINOBLASTOMA-BINDING PROTEIN 6"/>
    <property type="match status" value="1"/>
</dbReference>
<dbReference type="Gene3D" id="3.10.20.90">
    <property type="entry name" value="Phosphatidylinositol 3-kinase Catalytic Subunit, Chain A, domain 1"/>
    <property type="match status" value="1"/>
</dbReference>
<feature type="compositionally biased region" description="Basic and acidic residues" evidence="7">
    <location>
        <begin position="722"/>
        <end position="743"/>
    </location>
</feature>
<dbReference type="Pfam" id="PF08783">
    <property type="entry name" value="DWNN"/>
    <property type="match status" value="1"/>
</dbReference>
<feature type="compositionally biased region" description="Basic residues" evidence="7">
    <location>
        <begin position="710"/>
        <end position="719"/>
    </location>
</feature>
<dbReference type="PROSITE" id="PS50158">
    <property type="entry name" value="ZF_CCHC"/>
    <property type="match status" value="1"/>
</dbReference>
<dbReference type="InterPro" id="IPR001878">
    <property type="entry name" value="Znf_CCHC"/>
</dbReference>
<dbReference type="InterPro" id="IPR013083">
    <property type="entry name" value="Znf_RING/FYVE/PHD"/>
</dbReference>
<evidence type="ECO:0000256" key="4">
    <source>
        <dbReference type="ARBA" id="ARBA00022833"/>
    </source>
</evidence>
<dbReference type="InterPro" id="IPR033489">
    <property type="entry name" value="RBBP6"/>
</dbReference>
<reference evidence="11" key="1">
    <citation type="journal article" date="2013" name="Genetics">
        <title>The draft genome and transcriptome of Panagrellus redivivus are shaped by the harsh demands of a free-living lifestyle.</title>
        <authorList>
            <person name="Srinivasan J."/>
            <person name="Dillman A.R."/>
            <person name="Macchietto M.G."/>
            <person name="Heikkinen L."/>
            <person name="Lakso M."/>
            <person name="Fracchia K.M."/>
            <person name="Antoshechkin I."/>
            <person name="Mortazavi A."/>
            <person name="Wong G."/>
            <person name="Sternberg P.W."/>
        </authorList>
    </citation>
    <scope>NUCLEOTIDE SEQUENCE [LARGE SCALE GENOMIC DNA]</scope>
    <source>
        <strain evidence="11">MT8872</strain>
    </source>
</reference>
<dbReference type="Gene3D" id="4.10.60.10">
    <property type="entry name" value="Zinc finger, CCHC-type"/>
    <property type="match status" value="1"/>
</dbReference>
<accession>A0A7E4UUN0</accession>
<feature type="compositionally biased region" description="Basic and acidic residues" evidence="7">
    <location>
        <begin position="779"/>
        <end position="791"/>
    </location>
</feature>
<dbReference type="GO" id="GO:0003676">
    <property type="term" value="F:nucleic acid binding"/>
    <property type="evidence" value="ECO:0007669"/>
    <property type="project" value="InterPro"/>
</dbReference>
<feature type="region of interest" description="Disordered" evidence="7">
    <location>
        <begin position="496"/>
        <end position="797"/>
    </location>
</feature>